<protein>
    <submittedName>
        <fullName evidence="2">Uncharacterized protein</fullName>
    </submittedName>
</protein>
<dbReference type="Proteomes" id="UP001218218">
    <property type="component" value="Unassembled WGS sequence"/>
</dbReference>
<name>A0AAD7F6G0_9AGAR</name>
<feature type="compositionally biased region" description="Low complexity" evidence="1">
    <location>
        <begin position="602"/>
        <end position="615"/>
    </location>
</feature>
<evidence type="ECO:0000313" key="3">
    <source>
        <dbReference type="Proteomes" id="UP001218218"/>
    </source>
</evidence>
<reference evidence="2" key="1">
    <citation type="submission" date="2023-03" db="EMBL/GenBank/DDBJ databases">
        <title>Massive genome expansion in bonnet fungi (Mycena s.s.) driven by repeated elements and novel gene families across ecological guilds.</title>
        <authorList>
            <consortium name="Lawrence Berkeley National Laboratory"/>
            <person name="Harder C.B."/>
            <person name="Miyauchi S."/>
            <person name="Viragh M."/>
            <person name="Kuo A."/>
            <person name="Thoen E."/>
            <person name="Andreopoulos B."/>
            <person name="Lu D."/>
            <person name="Skrede I."/>
            <person name="Drula E."/>
            <person name="Henrissat B."/>
            <person name="Morin E."/>
            <person name="Kohler A."/>
            <person name="Barry K."/>
            <person name="LaButti K."/>
            <person name="Morin E."/>
            <person name="Salamov A."/>
            <person name="Lipzen A."/>
            <person name="Mereny Z."/>
            <person name="Hegedus B."/>
            <person name="Baldrian P."/>
            <person name="Stursova M."/>
            <person name="Weitz H."/>
            <person name="Taylor A."/>
            <person name="Grigoriev I.V."/>
            <person name="Nagy L.G."/>
            <person name="Martin F."/>
            <person name="Kauserud H."/>
        </authorList>
    </citation>
    <scope>NUCLEOTIDE SEQUENCE</scope>
    <source>
        <strain evidence="2">CBHHK002</strain>
    </source>
</reference>
<feature type="compositionally biased region" description="Polar residues" evidence="1">
    <location>
        <begin position="141"/>
        <end position="154"/>
    </location>
</feature>
<evidence type="ECO:0000256" key="1">
    <source>
        <dbReference type="SAM" id="MobiDB-lite"/>
    </source>
</evidence>
<feature type="compositionally biased region" description="Pro residues" evidence="1">
    <location>
        <begin position="563"/>
        <end position="572"/>
    </location>
</feature>
<feature type="compositionally biased region" description="Low complexity" evidence="1">
    <location>
        <begin position="436"/>
        <end position="449"/>
    </location>
</feature>
<feature type="region of interest" description="Disordered" evidence="1">
    <location>
        <begin position="300"/>
        <end position="449"/>
    </location>
</feature>
<feature type="compositionally biased region" description="Low complexity" evidence="1">
    <location>
        <begin position="126"/>
        <end position="140"/>
    </location>
</feature>
<feature type="compositionally biased region" description="Polar residues" evidence="1">
    <location>
        <begin position="82"/>
        <end position="95"/>
    </location>
</feature>
<feature type="compositionally biased region" description="Low complexity" evidence="1">
    <location>
        <begin position="53"/>
        <end position="62"/>
    </location>
</feature>
<organism evidence="2 3">
    <name type="scientific">Mycena albidolilacea</name>
    <dbReference type="NCBI Taxonomy" id="1033008"/>
    <lineage>
        <taxon>Eukaryota</taxon>
        <taxon>Fungi</taxon>
        <taxon>Dikarya</taxon>
        <taxon>Basidiomycota</taxon>
        <taxon>Agaricomycotina</taxon>
        <taxon>Agaricomycetes</taxon>
        <taxon>Agaricomycetidae</taxon>
        <taxon>Agaricales</taxon>
        <taxon>Marasmiineae</taxon>
        <taxon>Mycenaceae</taxon>
        <taxon>Mycena</taxon>
    </lineage>
</organism>
<keyword evidence="3" id="KW-1185">Reference proteome</keyword>
<evidence type="ECO:0000313" key="2">
    <source>
        <dbReference type="EMBL" id="KAJ7368051.1"/>
    </source>
</evidence>
<feature type="region of interest" description="Disordered" evidence="1">
    <location>
        <begin position="493"/>
        <end position="617"/>
    </location>
</feature>
<feature type="region of interest" description="Disordered" evidence="1">
    <location>
        <begin position="672"/>
        <end position="749"/>
    </location>
</feature>
<feature type="compositionally biased region" description="Basic and acidic residues" evidence="1">
    <location>
        <begin position="709"/>
        <end position="718"/>
    </location>
</feature>
<comment type="caution">
    <text evidence="2">The sequence shown here is derived from an EMBL/GenBank/DDBJ whole genome shotgun (WGS) entry which is preliminary data.</text>
</comment>
<feature type="compositionally biased region" description="Low complexity" evidence="1">
    <location>
        <begin position="373"/>
        <end position="391"/>
    </location>
</feature>
<dbReference type="AlphaFoldDB" id="A0AAD7F6G0"/>
<dbReference type="EMBL" id="JARIHO010000001">
    <property type="protein sequence ID" value="KAJ7368051.1"/>
    <property type="molecule type" value="Genomic_DNA"/>
</dbReference>
<proteinExistence type="predicted"/>
<sequence length="778" mass="84431">MSHEIAADAPTIIEHEIASSEMSPVFSANLFAGPCFGDSSPSETLPDAPSPSPLLLNPFPDSEIAGLQSAQAPETEDLTEFTDAQESTFDMSIPSSKPDCQKQIHEPSISLMDSSPNDYQEPLHPPSTSSLPPTSVSESSIDPTLQLDGSSKMSSPLIRTDEQSLVLDHPAPFNESIENSDPNQRPNTEEKIFPSAELPMLDESSLHETTEPLAQTMTMDIAPNENTIAPPSSHLAGEPTSSPILSLTEPMPVDVALNENANIFAFPSSRSADEPTFSATLLLTDNMPIANENENVLVFPFSSPADEPTSSPALPPTPPAHPGSQPSSDAIDPFPYLVSFPQTRDPSDASYPSATLYEPESFPTSSPPPSSSPEPIFSSSPPVASDSSSPPDDSPKPVNTHLPAVDADFPPPSSSPPQHFAGMHESDSLNQDNFDAAPPSSSPMASSSPVYLPYIEFPEQLSPPLNTEEVSNSLSPPDLVQRDSYSIDLLNPTLPTLVDSSVPLTGLKNDHVPASHKRKREEETRETIPQPPNPKRPTLASQKLQRKTLVKPFRSPAMIAPKAPEPTPPPPMPKKEPASVEQLPRDELKKHRTQRAAGQFKSPLPSALSASIPSAVRQTPTIQALERKVQVLRRAVKIKKDGEEAILEGLVKKWTEAGREVAWEVWALIKDQDNGSGDDWGKDSQKATSEKRRFEDSWGWNEGSSSKRVKTERDDDRNWGWATGPTTDASTDDHPTEQPIEPVETEKPRETLGTMLMRLGIAPSTLGWNDEEEEFVDD</sequence>
<accession>A0AAD7F6G0</accession>
<feature type="compositionally biased region" description="Basic and acidic residues" evidence="1">
    <location>
        <begin position="679"/>
        <end position="696"/>
    </location>
</feature>
<feature type="region of interest" description="Disordered" evidence="1">
    <location>
        <begin position="37"/>
        <end position="155"/>
    </location>
</feature>
<gene>
    <name evidence="2" type="ORF">DFH08DRAFT_13303</name>
</gene>
<dbReference type="Gene3D" id="6.10.140.1020">
    <property type="match status" value="1"/>
</dbReference>
<feature type="compositionally biased region" description="Basic and acidic residues" evidence="1">
    <location>
        <begin position="573"/>
        <end position="589"/>
    </location>
</feature>